<feature type="region of interest" description="Disordered" evidence="1">
    <location>
        <begin position="60"/>
        <end position="106"/>
    </location>
</feature>
<feature type="compositionally biased region" description="Pro residues" evidence="1">
    <location>
        <begin position="95"/>
        <end position="104"/>
    </location>
</feature>
<dbReference type="HOGENOM" id="CLU_881014_0_0_1"/>
<dbReference type="EnsemblPlants" id="OGLUM01G10160.1">
    <property type="protein sequence ID" value="OGLUM01G10160.1"/>
    <property type="gene ID" value="OGLUM01G10160"/>
</dbReference>
<feature type="region of interest" description="Disordered" evidence="1">
    <location>
        <begin position="1"/>
        <end position="36"/>
    </location>
</feature>
<organism evidence="2">
    <name type="scientific">Oryza glumipatula</name>
    <dbReference type="NCBI Taxonomy" id="40148"/>
    <lineage>
        <taxon>Eukaryota</taxon>
        <taxon>Viridiplantae</taxon>
        <taxon>Streptophyta</taxon>
        <taxon>Embryophyta</taxon>
        <taxon>Tracheophyta</taxon>
        <taxon>Spermatophyta</taxon>
        <taxon>Magnoliopsida</taxon>
        <taxon>Liliopsida</taxon>
        <taxon>Poales</taxon>
        <taxon>Poaceae</taxon>
        <taxon>BOP clade</taxon>
        <taxon>Oryzoideae</taxon>
        <taxon>Oryzeae</taxon>
        <taxon>Oryzinae</taxon>
        <taxon>Oryza</taxon>
    </lineage>
</organism>
<proteinExistence type="predicted"/>
<protein>
    <submittedName>
        <fullName evidence="2">Uncharacterized protein</fullName>
    </submittedName>
</protein>
<evidence type="ECO:0000256" key="1">
    <source>
        <dbReference type="SAM" id="MobiDB-lite"/>
    </source>
</evidence>
<feature type="compositionally biased region" description="Basic residues" evidence="1">
    <location>
        <begin position="16"/>
        <end position="26"/>
    </location>
</feature>
<evidence type="ECO:0000313" key="2">
    <source>
        <dbReference type="EnsemblPlants" id="OGLUM01G10160.1"/>
    </source>
</evidence>
<dbReference type="Gramene" id="OGLUM01G10160.1">
    <property type="protein sequence ID" value="OGLUM01G10160.1"/>
    <property type="gene ID" value="OGLUM01G10160"/>
</dbReference>
<sequence length="316" mass="36234">MALSPTGGEEIDGARRERRSGGRRHGGGSSGDHVTASKIAHTCSGRRIRVSLHVDDPPAVSRLYIHDPPPRRRQPTMAGHLRPPTRRGRRRPPRLHPLPDPRPLCRPGLRRARTLSRRLLRLHRRRHRRLSPSLTQLPRCFIDGFSDPRQQIMLDENIGFLSYSGDGGHEFMVADIRNYHGDSLELCIFNHHASSPSPSPEQWRIQRLEMHHASACKIAQRWGNDVVLTLHSRYLCCVDLYNDIRLIDTNNLRSFSYIPLPEEAMTHDRHIDEDKPDPARRVSITSAGSINLVCIDNVIVRSEIRRVRERRLTWTG</sequence>
<reference evidence="2" key="1">
    <citation type="submission" date="2013-08" db="EMBL/GenBank/DDBJ databases">
        <title>Oryza genome evolution.</title>
        <authorList>
            <person name="Wing R.A."/>
            <person name="Panaud O."/>
            <person name="Oliveira A.C."/>
        </authorList>
    </citation>
    <scope>NUCLEOTIDE SEQUENCE</scope>
</reference>
<dbReference type="AlphaFoldDB" id="A0A0D9Y5W2"/>
<reference evidence="2" key="2">
    <citation type="submission" date="2015-04" db="UniProtKB">
        <authorList>
            <consortium name="EnsemblPlants"/>
        </authorList>
    </citation>
    <scope>IDENTIFICATION</scope>
</reference>
<dbReference type="PANTHER" id="PTHR33074">
    <property type="entry name" value="EXPRESSED PROTEIN-RELATED"/>
    <property type="match status" value="1"/>
</dbReference>
<keyword evidence="3" id="KW-1185">Reference proteome</keyword>
<accession>A0A0D9Y5W2</accession>
<evidence type="ECO:0000313" key="3">
    <source>
        <dbReference type="Proteomes" id="UP000026961"/>
    </source>
</evidence>
<name>A0A0D9Y5W2_9ORYZ</name>
<dbReference type="Proteomes" id="UP000026961">
    <property type="component" value="Chromosome 1"/>
</dbReference>
<feature type="compositionally biased region" description="Basic residues" evidence="1">
    <location>
        <begin position="83"/>
        <end position="94"/>
    </location>
</feature>
<dbReference type="PANTHER" id="PTHR33074:SF79">
    <property type="entry name" value="EXPRESSED PROTEIN"/>
    <property type="match status" value="1"/>
</dbReference>
<reference evidence="2" key="3">
    <citation type="submission" date="2018-05" db="EMBL/GenBank/DDBJ databases">
        <title>OgluRS3 (Oryza glumaepatula Reference Sequence Version 3).</title>
        <authorList>
            <person name="Zhang J."/>
            <person name="Kudrna D."/>
            <person name="Lee S."/>
            <person name="Talag J."/>
            <person name="Welchert J."/>
            <person name="Wing R.A."/>
        </authorList>
    </citation>
    <scope>NUCLEOTIDE SEQUENCE [LARGE SCALE GENOMIC DNA]</scope>
</reference>